<dbReference type="Pfam" id="PF00188">
    <property type="entry name" value="CAP"/>
    <property type="match status" value="1"/>
</dbReference>
<feature type="signal peptide" evidence="1">
    <location>
        <begin position="1"/>
        <end position="23"/>
    </location>
</feature>
<dbReference type="PANTHER" id="PTHR31157">
    <property type="entry name" value="SCP DOMAIN-CONTAINING PROTEIN"/>
    <property type="match status" value="1"/>
</dbReference>
<evidence type="ECO:0000256" key="1">
    <source>
        <dbReference type="SAM" id="SignalP"/>
    </source>
</evidence>
<keyword evidence="1" id="KW-0732">Signal</keyword>
<dbReference type="Proteomes" id="UP001500782">
    <property type="component" value="Unassembled WGS sequence"/>
</dbReference>
<dbReference type="PROSITE" id="PS51782">
    <property type="entry name" value="LYSM"/>
    <property type="match status" value="1"/>
</dbReference>
<evidence type="ECO:0000259" key="2">
    <source>
        <dbReference type="PROSITE" id="PS51782"/>
    </source>
</evidence>
<dbReference type="InterPro" id="IPR014258">
    <property type="entry name" value="CAP_domain_YkwD-like"/>
</dbReference>
<dbReference type="InterPro" id="IPR014044">
    <property type="entry name" value="CAP_dom"/>
</dbReference>
<name>A0ABN0W8I9_9BACI</name>
<dbReference type="NCBIfam" id="TIGR02899">
    <property type="entry name" value="spore_safA"/>
    <property type="match status" value="1"/>
</dbReference>
<gene>
    <name evidence="3" type="primary">safA</name>
    <name evidence="3" type="ORF">GCM10008967_19300</name>
</gene>
<dbReference type="Pfam" id="PF01476">
    <property type="entry name" value="LysM"/>
    <property type="match status" value="1"/>
</dbReference>
<dbReference type="CDD" id="cd00118">
    <property type="entry name" value="LysM"/>
    <property type="match status" value="1"/>
</dbReference>
<evidence type="ECO:0000313" key="3">
    <source>
        <dbReference type="EMBL" id="GAA0328919.1"/>
    </source>
</evidence>
<dbReference type="SUPFAM" id="SSF55797">
    <property type="entry name" value="PR-1-like"/>
    <property type="match status" value="1"/>
</dbReference>
<dbReference type="InterPro" id="IPR036779">
    <property type="entry name" value="LysM_dom_sf"/>
</dbReference>
<feature type="domain" description="LysM" evidence="2">
    <location>
        <begin position="29"/>
        <end position="74"/>
    </location>
</feature>
<dbReference type="InterPro" id="IPR035940">
    <property type="entry name" value="CAP_sf"/>
</dbReference>
<feature type="chain" id="PRO_5047355185" evidence="1">
    <location>
        <begin position="24"/>
        <end position="207"/>
    </location>
</feature>
<protein>
    <submittedName>
        <fullName evidence="3">SafA/ExsA family spore coat assembly protein</fullName>
    </submittedName>
</protein>
<dbReference type="Gene3D" id="3.40.33.10">
    <property type="entry name" value="CAP"/>
    <property type="match status" value="1"/>
</dbReference>
<dbReference type="CDD" id="cd05379">
    <property type="entry name" value="CAP_bacterial"/>
    <property type="match status" value="1"/>
</dbReference>
<dbReference type="SUPFAM" id="SSF54106">
    <property type="entry name" value="LysM domain"/>
    <property type="match status" value="1"/>
</dbReference>
<evidence type="ECO:0000313" key="4">
    <source>
        <dbReference type="Proteomes" id="UP001500782"/>
    </source>
</evidence>
<dbReference type="EMBL" id="BAAADJ010000020">
    <property type="protein sequence ID" value="GAA0328919.1"/>
    <property type="molecule type" value="Genomic_DNA"/>
</dbReference>
<accession>A0ABN0W8I9</accession>
<dbReference type="InterPro" id="IPR014248">
    <property type="entry name" value="Spore_coat_assembly_SafA"/>
</dbReference>
<dbReference type="Gene3D" id="3.10.350.10">
    <property type="entry name" value="LysM domain"/>
    <property type="match status" value="1"/>
</dbReference>
<organism evidence="3 4">
    <name type="scientific">Bacillus carboniphilus</name>
    <dbReference type="NCBI Taxonomy" id="86663"/>
    <lineage>
        <taxon>Bacteria</taxon>
        <taxon>Bacillati</taxon>
        <taxon>Bacillota</taxon>
        <taxon>Bacilli</taxon>
        <taxon>Bacillales</taxon>
        <taxon>Bacillaceae</taxon>
        <taxon>Bacillus</taxon>
    </lineage>
</organism>
<dbReference type="PANTHER" id="PTHR31157:SF1">
    <property type="entry name" value="SCP DOMAIN-CONTAINING PROTEIN"/>
    <property type="match status" value="1"/>
</dbReference>
<proteinExistence type="predicted"/>
<reference evidence="3 4" key="1">
    <citation type="journal article" date="2019" name="Int. J. Syst. Evol. Microbiol.">
        <title>The Global Catalogue of Microorganisms (GCM) 10K type strain sequencing project: providing services to taxonomists for standard genome sequencing and annotation.</title>
        <authorList>
            <consortium name="The Broad Institute Genomics Platform"/>
            <consortium name="The Broad Institute Genome Sequencing Center for Infectious Disease"/>
            <person name="Wu L."/>
            <person name="Ma J."/>
        </authorList>
    </citation>
    <scope>NUCLEOTIDE SEQUENCE [LARGE SCALE GENOMIC DNA]</scope>
    <source>
        <strain evidence="3 4">JCM 9731</strain>
    </source>
</reference>
<comment type="caution">
    <text evidence="3">The sequence shown here is derived from an EMBL/GenBank/DDBJ whole genome shotgun (WGS) entry which is preliminary data.</text>
</comment>
<keyword evidence="4" id="KW-1185">Reference proteome</keyword>
<sequence length="207" mass="23517">MKKLTSLLIVFLFAIGLFTQPQAASAQTDVYYVKPGDTLWKIAVRYQIGLSQIISANPQFENPHWIYPGQKVYIPNIDRIKAIENEVIRLTNQERAKNGLPALQANWELSRIARYKSKDMRDRGYFAHNSPTYGSPFDMIRNFGVNYRTAGENIAAGQRSASEVVKQWMESPGHRQNILNASFKEIGVGYAEGGTYGVYWTQMFIAK</sequence>
<dbReference type="NCBIfam" id="TIGR02909">
    <property type="entry name" value="spore_YkwD"/>
    <property type="match status" value="1"/>
</dbReference>
<dbReference type="SMART" id="SM00257">
    <property type="entry name" value="LysM"/>
    <property type="match status" value="1"/>
</dbReference>
<dbReference type="RefSeq" id="WP_343798570.1">
    <property type="nucleotide sequence ID" value="NZ_BAAADJ010000020.1"/>
</dbReference>
<dbReference type="InterPro" id="IPR018392">
    <property type="entry name" value="LysM"/>
</dbReference>